<dbReference type="Pfam" id="PF04075">
    <property type="entry name" value="F420H2_quin_red"/>
    <property type="match status" value="1"/>
</dbReference>
<reference evidence="1" key="1">
    <citation type="submission" date="2022-11" db="EMBL/GenBank/DDBJ databases">
        <authorList>
            <person name="Mo P."/>
        </authorList>
    </citation>
    <scope>NUCLEOTIDE SEQUENCE</scope>
    <source>
        <strain evidence="1">HUAS 11-8</strain>
    </source>
</reference>
<protein>
    <submittedName>
        <fullName evidence="1">Nitroreductase family deazaflavin-dependent oxidoreductase</fullName>
    </submittedName>
</protein>
<proteinExistence type="predicted"/>
<dbReference type="Proteomes" id="UP001163203">
    <property type="component" value="Chromosome"/>
</dbReference>
<dbReference type="RefSeq" id="WP_268758770.1">
    <property type="nucleotide sequence ID" value="NZ_CP113836.1"/>
</dbReference>
<dbReference type="InterPro" id="IPR004378">
    <property type="entry name" value="F420H2_quin_Rdtase"/>
</dbReference>
<organism evidence="1 2">
    <name type="scientific">Amycolatopsis cynarae</name>
    <dbReference type="NCBI Taxonomy" id="2995223"/>
    <lineage>
        <taxon>Bacteria</taxon>
        <taxon>Bacillati</taxon>
        <taxon>Actinomycetota</taxon>
        <taxon>Actinomycetes</taxon>
        <taxon>Pseudonocardiales</taxon>
        <taxon>Pseudonocardiaceae</taxon>
        <taxon>Amycolatopsis</taxon>
    </lineage>
</organism>
<dbReference type="NCBIfam" id="TIGR00026">
    <property type="entry name" value="hi_GC_TIGR00026"/>
    <property type="match status" value="1"/>
</dbReference>
<evidence type="ECO:0000313" key="2">
    <source>
        <dbReference type="Proteomes" id="UP001163203"/>
    </source>
</evidence>
<gene>
    <name evidence="1" type="ORF">ORV05_13155</name>
</gene>
<accession>A0ABY7BBS0</accession>
<keyword evidence="2" id="KW-1185">Reference proteome</keyword>
<name>A0ABY7BBS0_9PSEU</name>
<evidence type="ECO:0000313" key="1">
    <source>
        <dbReference type="EMBL" id="WAL68677.1"/>
    </source>
</evidence>
<dbReference type="InterPro" id="IPR012349">
    <property type="entry name" value="Split_barrel_FMN-bd"/>
</dbReference>
<dbReference type="Gene3D" id="2.30.110.10">
    <property type="entry name" value="Electron Transport, Fmn-binding Protein, Chain A"/>
    <property type="match status" value="1"/>
</dbReference>
<dbReference type="EMBL" id="CP113836">
    <property type="protein sequence ID" value="WAL68677.1"/>
    <property type="molecule type" value="Genomic_DNA"/>
</dbReference>
<sequence length="158" mass="18068">MRLVDHAPRGLLRAFFRAPIALYRNGLGALFGHRLLYLVHKGRKSGLRRETVLEVVAYDPVRPEAVVVSAWGESSDWYRNITATPALELRLGRQRWAHPGHRLLELDETVRILRGYRDRHPRAWRHLAPMMGIPLDPADPSARDAVIRLRAVAFTPTD</sequence>